<dbReference type="InterPro" id="IPR008991">
    <property type="entry name" value="Translation_prot_SH3-like_sf"/>
</dbReference>
<dbReference type="EMBL" id="PUEC01000026">
    <property type="protein sequence ID" value="PWB01059.1"/>
    <property type="molecule type" value="Genomic_DNA"/>
</dbReference>
<evidence type="ECO:0000313" key="6">
    <source>
        <dbReference type="Proteomes" id="UP000244905"/>
    </source>
</evidence>
<dbReference type="RefSeq" id="WP_107032936.1">
    <property type="nucleotide sequence ID" value="NZ_CARXIO010000009.1"/>
</dbReference>
<dbReference type="NCBIfam" id="NF033644">
    <property type="entry name" value="antiterm_UpxY"/>
    <property type="match status" value="1"/>
</dbReference>
<name>A0A2V1IL36_9BACT</name>
<comment type="caution">
    <text evidence="5">The sequence shown here is derived from an EMBL/GenBank/DDBJ whole genome shotgun (WGS) entry which is preliminary data.</text>
</comment>
<keyword evidence="2" id="KW-0805">Transcription regulation</keyword>
<dbReference type="InterPro" id="IPR043425">
    <property type="entry name" value="NusG-like"/>
</dbReference>
<dbReference type="AlphaFoldDB" id="A0A2V1IL36"/>
<dbReference type="PANTHER" id="PTHR30265">
    <property type="entry name" value="RHO-INTERACTING TRANSCRIPTION TERMINATION FACTOR NUSG"/>
    <property type="match status" value="1"/>
</dbReference>
<dbReference type="Gene3D" id="3.30.70.940">
    <property type="entry name" value="NusG, N-terminal domain"/>
    <property type="match status" value="1"/>
</dbReference>
<sequence>MSADVVTKGVTTVPSGVGGAVGVERRCWFVAIVKNNTEKMAHERLAKAGYESYLATQTLYRVWKNGRRAKIEHVVLPTLVFVRCSERERMQIVALPYINRFMTNKASGNSSAKPLAVIPDRQIETLRFMLGQSDVPVTISERSFQKGDRVRVARGKLCGLEGEVVTTDDGHSELIVRIDILGCAKVVIEAVDIELVDK</sequence>
<dbReference type="PANTHER" id="PTHR30265:SF4">
    <property type="entry name" value="KOW MOTIF FAMILY PROTEIN, EXPRESSED"/>
    <property type="match status" value="1"/>
</dbReference>
<organism evidence="5 6">
    <name type="scientific">Duncaniella muris</name>
    <dbReference type="NCBI Taxonomy" id="2094150"/>
    <lineage>
        <taxon>Bacteria</taxon>
        <taxon>Pseudomonadati</taxon>
        <taxon>Bacteroidota</taxon>
        <taxon>Bacteroidia</taxon>
        <taxon>Bacteroidales</taxon>
        <taxon>Muribaculaceae</taxon>
        <taxon>Duncaniella</taxon>
    </lineage>
</organism>
<keyword evidence="6" id="KW-1185">Reference proteome</keyword>
<dbReference type="InterPro" id="IPR005824">
    <property type="entry name" value="KOW"/>
</dbReference>
<gene>
    <name evidence="5" type="ORF">C5O23_10685</name>
</gene>
<dbReference type="Proteomes" id="UP000244905">
    <property type="component" value="Unassembled WGS sequence"/>
</dbReference>
<evidence type="ECO:0000256" key="3">
    <source>
        <dbReference type="ARBA" id="ARBA00023163"/>
    </source>
</evidence>
<protein>
    <submittedName>
        <fullName evidence="5">Transcriptional regulator</fullName>
    </submittedName>
</protein>
<keyword evidence="3" id="KW-0804">Transcription</keyword>
<dbReference type="SUPFAM" id="SSF50104">
    <property type="entry name" value="Translation proteins SH3-like domain"/>
    <property type="match status" value="1"/>
</dbReference>
<accession>A0A2V1IL36</accession>
<dbReference type="GO" id="GO:0006354">
    <property type="term" value="P:DNA-templated transcription elongation"/>
    <property type="evidence" value="ECO:0007669"/>
    <property type="project" value="InterPro"/>
</dbReference>
<dbReference type="SUPFAM" id="SSF82679">
    <property type="entry name" value="N-utilization substance G protein NusG, N-terminal domain"/>
    <property type="match status" value="1"/>
</dbReference>
<evidence type="ECO:0000256" key="1">
    <source>
        <dbReference type="ARBA" id="ARBA00022814"/>
    </source>
</evidence>
<evidence type="ECO:0000256" key="2">
    <source>
        <dbReference type="ARBA" id="ARBA00023015"/>
    </source>
</evidence>
<reference evidence="6" key="1">
    <citation type="submission" date="2018-02" db="EMBL/GenBank/DDBJ databases">
        <authorList>
            <person name="Clavel T."/>
            <person name="Strowig T."/>
        </authorList>
    </citation>
    <scope>NUCLEOTIDE SEQUENCE [LARGE SCALE GENOMIC DNA]</scope>
    <source>
        <strain evidence="6">DSM 103720</strain>
    </source>
</reference>
<dbReference type="SMART" id="SM00739">
    <property type="entry name" value="KOW"/>
    <property type="match status" value="1"/>
</dbReference>
<dbReference type="CDD" id="cd09895">
    <property type="entry name" value="NGN_SP_UpxY"/>
    <property type="match status" value="1"/>
</dbReference>
<dbReference type="InterPro" id="IPR036735">
    <property type="entry name" value="NGN_dom_sf"/>
</dbReference>
<dbReference type="InterPro" id="IPR006645">
    <property type="entry name" value="NGN-like_dom"/>
</dbReference>
<dbReference type="GeneID" id="82526804"/>
<feature type="domain" description="KOW" evidence="4">
    <location>
        <begin position="143"/>
        <end position="170"/>
    </location>
</feature>
<proteinExistence type="predicted"/>
<dbReference type="GO" id="GO:0031564">
    <property type="term" value="P:transcription antitermination"/>
    <property type="evidence" value="ECO:0007669"/>
    <property type="project" value="UniProtKB-KW"/>
</dbReference>
<keyword evidence="1" id="KW-0889">Transcription antitermination</keyword>
<evidence type="ECO:0000259" key="4">
    <source>
        <dbReference type="SMART" id="SM00739"/>
    </source>
</evidence>
<evidence type="ECO:0000313" key="5">
    <source>
        <dbReference type="EMBL" id="PWB01059.1"/>
    </source>
</evidence>
<dbReference type="Pfam" id="PF02357">
    <property type="entry name" value="NusG"/>
    <property type="match status" value="1"/>
</dbReference>